<accession>A0A942Z9L1</accession>
<gene>
    <name evidence="9" type="ORF">GOQ27_10875</name>
</gene>
<dbReference type="EC" id="3.4.21.105" evidence="9"/>
<keyword evidence="3 7" id="KW-0812">Transmembrane</keyword>
<feature type="transmembrane region" description="Helical" evidence="7">
    <location>
        <begin position="170"/>
        <end position="189"/>
    </location>
</feature>
<dbReference type="InterPro" id="IPR050925">
    <property type="entry name" value="Rhomboid_protease_S54"/>
</dbReference>
<dbReference type="EMBL" id="WSFT01000039">
    <property type="protein sequence ID" value="MBS4538970.1"/>
    <property type="molecule type" value="Genomic_DNA"/>
</dbReference>
<comment type="similarity">
    <text evidence="2">Belongs to the peptidase S54 family.</text>
</comment>
<evidence type="ECO:0000256" key="1">
    <source>
        <dbReference type="ARBA" id="ARBA00004141"/>
    </source>
</evidence>
<evidence type="ECO:0000256" key="5">
    <source>
        <dbReference type="ARBA" id="ARBA00022989"/>
    </source>
</evidence>
<comment type="subcellular location">
    <subcellularLocation>
        <location evidence="1">Membrane</location>
        <topology evidence="1">Multi-pass membrane protein</topology>
    </subcellularLocation>
</comment>
<feature type="transmembrane region" description="Helical" evidence="7">
    <location>
        <begin position="147"/>
        <end position="164"/>
    </location>
</feature>
<dbReference type="SUPFAM" id="SSF144091">
    <property type="entry name" value="Rhomboid-like"/>
    <property type="match status" value="1"/>
</dbReference>
<dbReference type="AlphaFoldDB" id="A0A942Z9L1"/>
<evidence type="ECO:0000256" key="4">
    <source>
        <dbReference type="ARBA" id="ARBA00022801"/>
    </source>
</evidence>
<evidence type="ECO:0000256" key="7">
    <source>
        <dbReference type="SAM" id="Phobius"/>
    </source>
</evidence>
<feature type="domain" description="Peptidase S54 rhomboid" evidence="8">
    <location>
        <begin position="51"/>
        <end position="190"/>
    </location>
</feature>
<dbReference type="InterPro" id="IPR022764">
    <property type="entry name" value="Peptidase_S54_rhomboid_dom"/>
</dbReference>
<dbReference type="GO" id="GO:0006508">
    <property type="term" value="P:proteolysis"/>
    <property type="evidence" value="ECO:0007669"/>
    <property type="project" value="UniProtKB-KW"/>
</dbReference>
<feature type="transmembrane region" description="Helical" evidence="7">
    <location>
        <begin position="14"/>
        <end position="33"/>
    </location>
</feature>
<reference evidence="9" key="1">
    <citation type="submission" date="2019-12" db="EMBL/GenBank/DDBJ databases">
        <title>Clostridiaceae gen. nov. sp. nov., isolated from sediment in Xinjiang, China.</title>
        <authorList>
            <person name="Zhang R."/>
        </authorList>
    </citation>
    <scope>NUCLEOTIDE SEQUENCE</scope>
    <source>
        <strain evidence="9">D2Q-11</strain>
    </source>
</reference>
<dbReference type="PANTHER" id="PTHR43731:SF14">
    <property type="entry name" value="PRESENILIN-ASSOCIATED RHOMBOID-LIKE PROTEIN, MITOCHONDRIAL"/>
    <property type="match status" value="1"/>
</dbReference>
<organism evidence="9 10">
    <name type="scientific">Anaeromonas frigoriresistens</name>
    <dbReference type="NCBI Taxonomy" id="2683708"/>
    <lineage>
        <taxon>Bacteria</taxon>
        <taxon>Bacillati</taxon>
        <taxon>Bacillota</taxon>
        <taxon>Tissierellia</taxon>
        <taxon>Tissierellales</taxon>
        <taxon>Thermohalobacteraceae</taxon>
        <taxon>Anaeromonas</taxon>
    </lineage>
</organism>
<protein>
    <submittedName>
        <fullName evidence="9">Rhomboid family intramembrane serine protease</fullName>
        <ecNumber evidence="9">3.4.21.105</ecNumber>
    </submittedName>
</protein>
<evidence type="ECO:0000259" key="8">
    <source>
        <dbReference type="Pfam" id="PF01694"/>
    </source>
</evidence>
<evidence type="ECO:0000313" key="10">
    <source>
        <dbReference type="Proteomes" id="UP000724672"/>
    </source>
</evidence>
<keyword evidence="5 7" id="KW-1133">Transmembrane helix</keyword>
<dbReference type="Gene3D" id="1.20.1540.10">
    <property type="entry name" value="Rhomboid-like"/>
    <property type="match status" value="1"/>
</dbReference>
<sequence length="204" mass="22412">MTKKYKINIRDKRGTLVIILINMMIFIALNTIPDIGDKLLLDPKINIIMKRPWTLVTVFFSHEILIHIFANMGLLLCFGSRLEKITSSKIIFAVYLTCGFVGSLTIIPVAYLNGFSGLIPGASASVFGIVATFAAMRPNTKVMGGTAKQWAAMLFAFNAVLWILKPQISIGGGAHAIGIVIGLIFGYYLKNKETKRSNIGENML</sequence>
<feature type="transmembrane region" description="Helical" evidence="7">
    <location>
        <begin position="117"/>
        <end position="135"/>
    </location>
</feature>
<evidence type="ECO:0000256" key="2">
    <source>
        <dbReference type="ARBA" id="ARBA00009045"/>
    </source>
</evidence>
<feature type="transmembrane region" description="Helical" evidence="7">
    <location>
        <begin position="90"/>
        <end position="111"/>
    </location>
</feature>
<dbReference type="GO" id="GO:0016020">
    <property type="term" value="C:membrane"/>
    <property type="evidence" value="ECO:0007669"/>
    <property type="project" value="UniProtKB-SubCell"/>
</dbReference>
<keyword evidence="6 7" id="KW-0472">Membrane</keyword>
<feature type="transmembrane region" description="Helical" evidence="7">
    <location>
        <begin position="53"/>
        <end position="78"/>
    </location>
</feature>
<dbReference type="Proteomes" id="UP000724672">
    <property type="component" value="Unassembled WGS sequence"/>
</dbReference>
<evidence type="ECO:0000256" key="3">
    <source>
        <dbReference type="ARBA" id="ARBA00022692"/>
    </source>
</evidence>
<dbReference type="Pfam" id="PF01694">
    <property type="entry name" value="Rhomboid"/>
    <property type="match status" value="1"/>
</dbReference>
<dbReference type="GO" id="GO:0004252">
    <property type="term" value="F:serine-type endopeptidase activity"/>
    <property type="evidence" value="ECO:0007669"/>
    <property type="project" value="InterPro"/>
</dbReference>
<proteinExistence type="inferred from homology"/>
<keyword evidence="4 9" id="KW-0378">Hydrolase</keyword>
<dbReference type="InterPro" id="IPR035952">
    <property type="entry name" value="Rhomboid-like_sf"/>
</dbReference>
<evidence type="ECO:0000256" key="6">
    <source>
        <dbReference type="ARBA" id="ARBA00023136"/>
    </source>
</evidence>
<keyword evidence="10" id="KW-1185">Reference proteome</keyword>
<dbReference type="PANTHER" id="PTHR43731">
    <property type="entry name" value="RHOMBOID PROTEASE"/>
    <property type="match status" value="1"/>
</dbReference>
<comment type="caution">
    <text evidence="9">The sequence shown here is derived from an EMBL/GenBank/DDBJ whole genome shotgun (WGS) entry which is preliminary data.</text>
</comment>
<evidence type="ECO:0000313" key="9">
    <source>
        <dbReference type="EMBL" id="MBS4538970.1"/>
    </source>
</evidence>
<name>A0A942Z9L1_9FIRM</name>
<keyword evidence="9" id="KW-0645">Protease</keyword>